<dbReference type="Proteomes" id="UP000324209">
    <property type="component" value="Chromosome"/>
</dbReference>
<evidence type="ECO:0000256" key="1">
    <source>
        <dbReference type="ARBA" id="ARBA00009156"/>
    </source>
</evidence>
<evidence type="ECO:0000256" key="3">
    <source>
        <dbReference type="ARBA" id="ARBA00022777"/>
    </source>
</evidence>
<dbReference type="SUPFAM" id="SSF53067">
    <property type="entry name" value="Actin-like ATPase domain"/>
    <property type="match status" value="2"/>
</dbReference>
<keyword evidence="3 4" id="KW-0418">Kinase</keyword>
<dbReference type="InterPro" id="IPR018483">
    <property type="entry name" value="Carb_kinase_FGGY_CS"/>
</dbReference>
<dbReference type="PIRSF" id="PIRSF000538">
    <property type="entry name" value="GlpK"/>
    <property type="match status" value="1"/>
</dbReference>
<keyword evidence="2 4" id="KW-0808">Transferase</keyword>
<evidence type="ECO:0000256" key="2">
    <source>
        <dbReference type="ARBA" id="ARBA00022679"/>
    </source>
</evidence>
<dbReference type="InterPro" id="IPR000577">
    <property type="entry name" value="Carb_kinase_FGGY"/>
</dbReference>
<evidence type="ECO:0000313" key="8">
    <source>
        <dbReference type="Proteomes" id="UP000324209"/>
    </source>
</evidence>
<dbReference type="GO" id="GO:0016301">
    <property type="term" value="F:kinase activity"/>
    <property type="evidence" value="ECO:0007669"/>
    <property type="project" value="UniProtKB-KW"/>
</dbReference>
<dbReference type="AlphaFoldDB" id="A0A5C1QM49"/>
<dbReference type="GO" id="GO:0005975">
    <property type="term" value="P:carbohydrate metabolic process"/>
    <property type="evidence" value="ECO:0007669"/>
    <property type="project" value="InterPro"/>
</dbReference>
<dbReference type="Pfam" id="PF02782">
    <property type="entry name" value="FGGY_C"/>
    <property type="match status" value="1"/>
</dbReference>
<dbReference type="PANTHER" id="PTHR43095">
    <property type="entry name" value="SUGAR KINASE"/>
    <property type="match status" value="1"/>
</dbReference>
<dbReference type="GO" id="GO:0016773">
    <property type="term" value="F:phosphotransferase activity, alcohol group as acceptor"/>
    <property type="evidence" value="ECO:0007669"/>
    <property type="project" value="InterPro"/>
</dbReference>
<sequence>MILAVDIGTSSMKGGLITKEGYLFSYHRVRFPLESLKGDFSFSTELWSQGFLEILETLGASKVSVVAISGNGPTMVAANAQGKPLSPALMWNSDLGDSSIHSSSYYLSKINWLRENEPQLYEKSDLFLSCPEILYTQLTGRSVMVAPQEGYIPYIWSDSELERFHFRKSAFPEIVHMGSVVAPVSENAFLKTSLKPGIPVVACGSDFIASLIGSGAMKPGRICDRAGTSEGINYCASAAIGDSRVRELPHAVKGLVNISAILSSTGSLFEWYRQLTGQEKNNYKETMDGVNAVPASQGHPFFFPSMKGENLWEFKKGLFSGLEPGQGKFELGRSVMEAIGFAVRRSLEIFEELDLPVHELRVSGGQAKSPVWNQMKADITGKTMLIPEIEDAELLGCACLAATALGIYNSVSEASEDLVKIKHEIHPRKEFSDIYDIKYRRYRRACESVVSFYRDYPVSE</sequence>
<protein>
    <submittedName>
        <fullName evidence="7">Carbohydrate kinase</fullName>
    </submittedName>
</protein>
<gene>
    <name evidence="7" type="ORF">EXM22_11490</name>
</gene>
<dbReference type="InterPro" id="IPR043129">
    <property type="entry name" value="ATPase_NBD"/>
</dbReference>
<dbReference type="InterPro" id="IPR018484">
    <property type="entry name" value="FGGY_N"/>
</dbReference>
<dbReference type="Pfam" id="PF00370">
    <property type="entry name" value="FGGY_N"/>
    <property type="match status" value="1"/>
</dbReference>
<dbReference type="PROSITE" id="PS00445">
    <property type="entry name" value="FGGY_KINASES_2"/>
    <property type="match status" value="1"/>
</dbReference>
<feature type="domain" description="Carbohydrate kinase FGGY N-terminal" evidence="5">
    <location>
        <begin position="103"/>
        <end position="213"/>
    </location>
</feature>
<evidence type="ECO:0000313" key="7">
    <source>
        <dbReference type="EMBL" id="QEN08577.1"/>
    </source>
</evidence>
<dbReference type="EMBL" id="CP036150">
    <property type="protein sequence ID" value="QEN08577.1"/>
    <property type="molecule type" value="Genomic_DNA"/>
</dbReference>
<organism evidence="7 8">
    <name type="scientific">Oceanispirochaeta crateris</name>
    <dbReference type="NCBI Taxonomy" id="2518645"/>
    <lineage>
        <taxon>Bacteria</taxon>
        <taxon>Pseudomonadati</taxon>
        <taxon>Spirochaetota</taxon>
        <taxon>Spirochaetia</taxon>
        <taxon>Spirochaetales</taxon>
        <taxon>Spirochaetaceae</taxon>
        <taxon>Oceanispirochaeta</taxon>
    </lineage>
</organism>
<dbReference type="InterPro" id="IPR050406">
    <property type="entry name" value="FGGY_Carb_Kinase"/>
</dbReference>
<dbReference type="KEGG" id="ock:EXM22_11490"/>
<dbReference type="InterPro" id="IPR018485">
    <property type="entry name" value="FGGY_C"/>
</dbReference>
<dbReference type="RefSeq" id="WP_149486658.1">
    <property type="nucleotide sequence ID" value="NZ_CP036150.1"/>
</dbReference>
<evidence type="ECO:0000259" key="6">
    <source>
        <dbReference type="Pfam" id="PF02782"/>
    </source>
</evidence>
<comment type="similarity">
    <text evidence="1 4">Belongs to the FGGY kinase family.</text>
</comment>
<name>A0A5C1QM49_9SPIO</name>
<dbReference type="Gene3D" id="3.30.420.40">
    <property type="match status" value="3"/>
</dbReference>
<evidence type="ECO:0000259" key="5">
    <source>
        <dbReference type="Pfam" id="PF00370"/>
    </source>
</evidence>
<reference evidence="7 8" key="1">
    <citation type="submission" date="2019-02" db="EMBL/GenBank/DDBJ databases">
        <title>Complete Genome Sequence and Methylome Analysis of free living Spirochaetas.</title>
        <authorList>
            <person name="Fomenkov A."/>
            <person name="Dubinina G."/>
            <person name="Leshcheva N."/>
            <person name="Mikheeva N."/>
            <person name="Grabovich M."/>
            <person name="Vincze T."/>
            <person name="Roberts R.J."/>
        </authorList>
    </citation>
    <scope>NUCLEOTIDE SEQUENCE [LARGE SCALE GENOMIC DNA]</scope>
    <source>
        <strain evidence="7 8">K2</strain>
    </source>
</reference>
<dbReference type="OrthoDB" id="9805576at2"/>
<proteinExistence type="inferred from homology"/>
<keyword evidence="8" id="KW-1185">Reference proteome</keyword>
<feature type="domain" description="Carbohydrate kinase FGGY C-terminal" evidence="6">
    <location>
        <begin position="226"/>
        <end position="404"/>
    </location>
</feature>
<accession>A0A5C1QM49</accession>
<evidence type="ECO:0000256" key="4">
    <source>
        <dbReference type="RuleBase" id="RU003733"/>
    </source>
</evidence>